<dbReference type="EMBL" id="CP017269">
    <property type="protein sequence ID" value="AOT71353.1"/>
    <property type="molecule type" value="Genomic_DNA"/>
</dbReference>
<evidence type="ECO:0000256" key="1">
    <source>
        <dbReference type="SAM" id="SignalP"/>
    </source>
</evidence>
<reference evidence="2 3" key="1">
    <citation type="submission" date="2016-09" db="EMBL/GenBank/DDBJ databases">
        <title>Genomic analysis reveals versatility of anaerobic energy metabolism of Geosporobacter ferrireducens IRF9 of phylum Firmicutes.</title>
        <authorList>
            <person name="Kim S.-J."/>
        </authorList>
    </citation>
    <scope>NUCLEOTIDE SEQUENCE [LARGE SCALE GENOMIC DNA]</scope>
    <source>
        <strain evidence="2 3">IRF9</strain>
    </source>
</reference>
<evidence type="ECO:0000313" key="3">
    <source>
        <dbReference type="Proteomes" id="UP000095743"/>
    </source>
</evidence>
<dbReference type="AlphaFoldDB" id="A0A1D8GKC1"/>
<protein>
    <submittedName>
        <fullName evidence="2">Uncharacterized protein</fullName>
    </submittedName>
</protein>
<feature type="chain" id="PRO_5009107478" evidence="1">
    <location>
        <begin position="26"/>
        <end position="300"/>
    </location>
</feature>
<keyword evidence="1" id="KW-0732">Signal</keyword>
<sequence length="300" mass="33075">MKKIKLLVSLGLVLVLILSIVPTYANEKGETEEKSTIEILEENLATEDFSEDEKNVINEMIKAKKETEKQVLESLKVADKEAKEKIKKNKKYLIDEETARKQEALGFLETSASSTITLSLGNPFTFTYAAEGKNGGSKTGVVTTYGSSYDLNKARNLTNSETVGTGNATGWAWTGRRFIISGTGSKTAYFSIEGDYIGYLLSGGRGNVSQLSNEFRLYNATTQSWVSTKNITLDTVTMENESSLVGTFNKSNLITATLQAGHEYVILMQTDAYTYSTLGTSIANIKDSHYSQWKSVKLTY</sequence>
<dbReference type="KEGG" id="gfe:Gferi_18420"/>
<gene>
    <name evidence="2" type="ORF">Gferi_18420</name>
</gene>
<dbReference type="Proteomes" id="UP000095743">
    <property type="component" value="Chromosome"/>
</dbReference>
<proteinExistence type="predicted"/>
<evidence type="ECO:0000313" key="2">
    <source>
        <dbReference type="EMBL" id="AOT71353.1"/>
    </source>
</evidence>
<dbReference type="RefSeq" id="WP_069979081.1">
    <property type="nucleotide sequence ID" value="NZ_CP017269.1"/>
</dbReference>
<keyword evidence="3" id="KW-1185">Reference proteome</keyword>
<dbReference type="OrthoDB" id="9871202at2"/>
<feature type="signal peptide" evidence="1">
    <location>
        <begin position="1"/>
        <end position="25"/>
    </location>
</feature>
<name>A0A1D8GKC1_9FIRM</name>
<organism evidence="2 3">
    <name type="scientific">Geosporobacter ferrireducens</name>
    <dbReference type="NCBI Taxonomy" id="1424294"/>
    <lineage>
        <taxon>Bacteria</taxon>
        <taxon>Bacillati</taxon>
        <taxon>Bacillota</taxon>
        <taxon>Clostridia</taxon>
        <taxon>Peptostreptococcales</taxon>
        <taxon>Thermotaleaceae</taxon>
        <taxon>Geosporobacter</taxon>
    </lineage>
</organism>
<accession>A0A1D8GKC1</accession>